<protein>
    <submittedName>
        <fullName evidence="3">ABC-2 type transport system permease protein</fullName>
    </submittedName>
</protein>
<evidence type="ECO:0000259" key="2">
    <source>
        <dbReference type="Pfam" id="PF09822"/>
    </source>
</evidence>
<dbReference type="Pfam" id="PF09822">
    <property type="entry name" value="ABC_transp_aux"/>
    <property type="match status" value="1"/>
</dbReference>
<evidence type="ECO:0000313" key="3">
    <source>
        <dbReference type="EMBL" id="RZS67144.1"/>
    </source>
</evidence>
<keyword evidence="1" id="KW-0472">Membrane</keyword>
<gene>
    <name evidence="3" type="ORF">EV199_5529</name>
</gene>
<name>A0A4Q7MG63_9BACT</name>
<sequence>MRIIYKIAKNEWRYLFFSPIAWFVLVVFFVQSAILYAEAVYGTANWQEIMMKNSPNYKGEGGLTWGMFVKSGLFTTSVRNLYLYIPILTMGLISRDALSGSAKLLHSSPVGLRQIVLGKYMGIMLFNLMLVGTLVFFMLIGAFTIEQVDYGLLLSAALGFYLLLCAYSAIGLFMSSLSSYQVISALGTFIVIFFLTYIGSLWQRYDLIRDLTYFLSLQNRVYKLLGGLIVTRDLIYFLVVSGMFVGFTLIRLRSERESRAWYVKWGRYLTVMAVSLVIGYCSSRPVLTAWFDTTATKRNTISKQLQELIKGMGDSTLEVTLYANLLGEGLEQGMPEARNDQYLALWEPIIRFKPNIQFRYEYYYDNDAIATDSGLYKIYPPGFSLEKIAGIKAESLDDDLSRYKSPEQMHQLIDLRSEGYRLVMQLKYRGRKEFLRTFPDPEFWPDAGNFAAAFKRLLEPEKIPAVYFVAGELERSIRKTGQREFDFHSAAKISRGSLVNTGYDVDTVNLSLQDVPANCTALVLADPRMELSEVVQQKTRNYIDAGGNMFFMGKPGKQYVLNPVLQQLGVQLMNGQLVQPSFDETPDKVNPYITSESSKLYKGLEQVMKSLTPGRDTIRTLMPGVTAISHRQDSVFKARVLLATSPGKTWLKAGELIIDSTLPPLSPAEGDIRENSFVTGLQLTRKINDKDQRIVVTSDADYASNLRLGAVFNAGFLMSVYSWLGHNEFPVYMTKIPAEDKLLRLSESAAKKQQIVLKWVLPGLLLLAGTILLIRRKRK</sequence>
<dbReference type="EMBL" id="SGXA01000004">
    <property type="protein sequence ID" value="RZS67144.1"/>
    <property type="molecule type" value="Genomic_DNA"/>
</dbReference>
<feature type="transmembrane region" description="Helical" evidence="1">
    <location>
        <begin position="150"/>
        <end position="170"/>
    </location>
</feature>
<accession>A0A4Q7MG63</accession>
<feature type="transmembrane region" description="Helical" evidence="1">
    <location>
        <begin position="12"/>
        <end position="37"/>
    </location>
</feature>
<keyword evidence="4" id="KW-1185">Reference proteome</keyword>
<organism evidence="3 4">
    <name type="scientific">Pseudobacter ginsenosidimutans</name>
    <dbReference type="NCBI Taxonomy" id="661488"/>
    <lineage>
        <taxon>Bacteria</taxon>
        <taxon>Pseudomonadati</taxon>
        <taxon>Bacteroidota</taxon>
        <taxon>Chitinophagia</taxon>
        <taxon>Chitinophagales</taxon>
        <taxon>Chitinophagaceae</taxon>
        <taxon>Pseudobacter</taxon>
    </lineage>
</organism>
<feature type="transmembrane region" description="Helical" evidence="1">
    <location>
        <begin position="756"/>
        <end position="774"/>
    </location>
</feature>
<dbReference type="RefSeq" id="WP_165434956.1">
    <property type="nucleotide sequence ID" value="NZ_SGXA01000004.1"/>
</dbReference>
<reference evidence="3 4" key="1">
    <citation type="submission" date="2019-02" db="EMBL/GenBank/DDBJ databases">
        <title>Genomic Encyclopedia of Type Strains, Phase IV (KMG-IV): sequencing the most valuable type-strain genomes for metagenomic binning, comparative biology and taxonomic classification.</title>
        <authorList>
            <person name="Goeker M."/>
        </authorList>
    </citation>
    <scope>NUCLEOTIDE SEQUENCE [LARGE SCALE GENOMIC DNA]</scope>
    <source>
        <strain evidence="3 4">DSM 18116</strain>
    </source>
</reference>
<evidence type="ECO:0000256" key="1">
    <source>
        <dbReference type="SAM" id="Phobius"/>
    </source>
</evidence>
<feature type="domain" description="ABC-type uncharacterised transport system" evidence="2">
    <location>
        <begin position="476"/>
        <end position="729"/>
    </location>
</feature>
<dbReference type="AlphaFoldDB" id="A0A4Q7MG63"/>
<dbReference type="Pfam" id="PF12679">
    <property type="entry name" value="ABC2_membrane_2"/>
    <property type="match status" value="1"/>
</dbReference>
<feature type="transmembrane region" description="Helical" evidence="1">
    <location>
        <begin position="268"/>
        <end position="291"/>
    </location>
</feature>
<keyword evidence="1" id="KW-1133">Transmembrane helix</keyword>
<dbReference type="Proteomes" id="UP000293874">
    <property type="component" value="Unassembled WGS sequence"/>
</dbReference>
<feature type="transmembrane region" description="Helical" evidence="1">
    <location>
        <begin position="120"/>
        <end position="144"/>
    </location>
</feature>
<proteinExistence type="predicted"/>
<evidence type="ECO:0000313" key="4">
    <source>
        <dbReference type="Proteomes" id="UP000293874"/>
    </source>
</evidence>
<feature type="transmembrane region" description="Helical" evidence="1">
    <location>
        <begin position="182"/>
        <end position="202"/>
    </location>
</feature>
<keyword evidence="1" id="KW-0812">Transmembrane</keyword>
<comment type="caution">
    <text evidence="3">The sequence shown here is derived from an EMBL/GenBank/DDBJ whole genome shotgun (WGS) entry which is preliminary data.</text>
</comment>
<dbReference type="InterPro" id="IPR019196">
    <property type="entry name" value="ABC_transp_unknown"/>
</dbReference>
<feature type="transmembrane region" description="Helical" evidence="1">
    <location>
        <begin position="222"/>
        <end position="247"/>
    </location>
</feature>